<dbReference type="Proteomes" id="UP000034333">
    <property type="component" value="Unassembled WGS sequence"/>
</dbReference>
<dbReference type="EMBL" id="LBTN01000009">
    <property type="protein sequence ID" value="KKQ40941.1"/>
    <property type="molecule type" value="Genomic_DNA"/>
</dbReference>
<comment type="caution">
    <text evidence="2">The sequence shown here is derived from an EMBL/GenBank/DDBJ whole genome shotgun (WGS) entry which is preliminary data.</text>
</comment>
<dbReference type="InterPro" id="IPR000905">
    <property type="entry name" value="Gcp-like_dom"/>
</dbReference>
<dbReference type="Gene3D" id="3.30.420.40">
    <property type="match status" value="1"/>
</dbReference>
<proteinExistence type="predicted"/>
<keyword evidence="2" id="KW-0645">Protease</keyword>
<gene>
    <name evidence="2" type="ORF">US58_C0009G0011</name>
</gene>
<evidence type="ECO:0000259" key="1">
    <source>
        <dbReference type="Pfam" id="PF00814"/>
    </source>
</evidence>
<dbReference type="STRING" id="1619036.US58_C0009G0011"/>
<feature type="domain" description="Gcp-like" evidence="1">
    <location>
        <begin position="46"/>
        <end position="123"/>
    </location>
</feature>
<organism evidence="2 3">
    <name type="scientific">Candidatus Magasanikbacteria bacterium GW2011_GWA2_37_8</name>
    <dbReference type="NCBI Taxonomy" id="1619036"/>
    <lineage>
        <taxon>Bacteria</taxon>
        <taxon>Candidatus Magasanikiibacteriota</taxon>
    </lineage>
</organism>
<sequence>MFLALDNSDEDKIDFYFFNDNYNPAENSALDTKWVQHSVSVSGKGLLELLTVILEKNNISIKDLSGLAVLIGRGRFTATRIAVTVANTIAYSLQIPIIGVSDFNWNDLSNQIKNTPVGQLVSATYSGEANIGSVKCKS</sequence>
<dbReference type="GO" id="GO:0008233">
    <property type="term" value="F:peptidase activity"/>
    <property type="evidence" value="ECO:0007669"/>
    <property type="project" value="UniProtKB-KW"/>
</dbReference>
<evidence type="ECO:0000313" key="2">
    <source>
        <dbReference type="EMBL" id="KKQ40941.1"/>
    </source>
</evidence>
<dbReference type="SUPFAM" id="SSF53067">
    <property type="entry name" value="Actin-like ATPase domain"/>
    <property type="match status" value="1"/>
</dbReference>
<evidence type="ECO:0000313" key="3">
    <source>
        <dbReference type="Proteomes" id="UP000034333"/>
    </source>
</evidence>
<name>A0A0G0KK07_9BACT</name>
<protein>
    <submittedName>
        <fullName evidence="2">Peptidase M22 glycoprotease</fullName>
    </submittedName>
</protein>
<reference evidence="2 3" key="1">
    <citation type="journal article" date="2015" name="Nature">
        <title>rRNA introns, odd ribosomes, and small enigmatic genomes across a large radiation of phyla.</title>
        <authorList>
            <person name="Brown C.T."/>
            <person name="Hug L.A."/>
            <person name="Thomas B.C."/>
            <person name="Sharon I."/>
            <person name="Castelle C.J."/>
            <person name="Singh A."/>
            <person name="Wilkins M.J."/>
            <person name="Williams K.H."/>
            <person name="Banfield J.F."/>
        </authorList>
    </citation>
    <scope>NUCLEOTIDE SEQUENCE [LARGE SCALE GENOMIC DNA]</scope>
</reference>
<dbReference type="GO" id="GO:0006508">
    <property type="term" value="P:proteolysis"/>
    <property type="evidence" value="ECO:0007669"/>
    <property type="project" value="UniProtKB-KW"/>
</dbReference>
<accession>A0A0G0KK07</accession>
<dbReference type="AlphaFoldDB" id="A0A0G0KK07"/>
<dbReference type="InterPro" id="IPR043129">
    <property type="entry name" value="ATPase_NBD"/>
</dbReference>
<keyword evidence="2" id="KW-0378">Hydrolase</keyword>
<dbReference type="Pfam" id="PF00814">
    <property type="entry name" value="TsaD"/>
    <property type="match status" value="1"/>
</dbReference>